<feature type="region of interest" description="Disordered" evidence="1">
    <location>
        <begin position="507"/>
        <end position="639"/>
    </location>
</feature>
<evidence type="ECO:0000256" key="1">
    <source>
        <dbReference type="SAM" id="MobiDB-lite"/>
    </source>
</evidence>
<feature type="compositionally biased region" description="Polar residues" evidence="1">
    <location>
        <begin position="295"/>
        <end position="305"/>
    </location>
</feature>
<keyword evidence="3" id="KW-1185">Reference proteome</keyword>
<feature type="region of interest" description="Disordered" evidence="1">
    <location>
        <begin position="383"/>
        <end position="405"/>
    </location>
</feature>
<feature type="compositionally biased region" description="Basic and acidic residues" evidence="1">
    <location>
        <begin position="590"/>
        <end position="600"/>
    </location>
</feature>
<feature type="compositionally biased region" description="Basic and acidic residues" evidence="1">
    <location>
        <begin position="83"/>
        <end position="93"/>
    </location>
</feature>
<proteinExistence type="predicted"/>
<feature type="region of interest" description="Disordered" evidence="1">
    <location>
        <begin position="1274"/>
        <end position="1297"/>
    </location>
</feature>
<feature type="region of interest" description="Disordered" evidence="1">
    <location>
        <begin position="23"/>
        <end position="337"/>
    </location>
</feature>
<evidence type="ECO:0000313" key="2">
    <source>
        <dbReference type="EMBL" id="CAG7726639.1"/>
    </source>
</evidence>
<feature type="compositionally biased region" description="Low complexity" evidence="1">
    <location>
        <begin position="534"/>
        <end position="546"/>
    </location>
</feature>
<organism evidence="2 3">
    <name type="scientific">Allacma fusca</name>
    <dbReference type="NCBI Taxonomy" id="39272"/>
    <lineage>
        <taxon>Eukaryota</taxon>
        <taxon>Metazoa</taxon>
        <taxon>Ecdysozoa</taxon>
        <taxon>Arthropoda</taxon>
        <taxon>Hexapoda</taxon>
        <taxon>Collembola</taxon>
        <taxon>Symphypleona</taxon>
        <taxon>Sminthuridae</taxon>
        <taxon>Allacma</taxon>
    </lineage>
</organism>
<feature type="region of interest" description="Disordered" evidence="1">
    <location>
        <begin position="1093"/>
        <end position="1125"/>
    </location>
</feature>
<gene>
    <name evidence="2" type="ORF">AFUS01_LOCUS15543</name>
</gene>
<feature type="compositionally biased region" description="Basic residues" evidence="1">
    <location>
        <begin position="40"/>
        <end position="51"/>
    </location>
</feature>
<feature type="region of interest" description="Disordered" evidence="1">
    <location>
        <begin position="759"/>
        <end position="988"/>
    </location>
</feature>
<sequence length="1349" mass="146011">LEQKEPEIKYGVKEVDRKSVVHVPFGGGAVSSLEISSSNSRKKRKKKRRKKDGQLTDEGSDETASTSNPDEDPQAVEYEERESESFPEEHELYPENSNSSFLLEMGEESKQMATHVSSSLSSSSASLSIDKEDSMNENSSENSDETLVAKNILKQNTTPPMSPPKTSKQDPANSNATCVTNADDDETPHESTTEILIVRSDSESDKTIEENYQIETTPKITADDEENKKVDEKEEEESPPTTTTNDDTVVESNPDPENVETSAAATSTPVDCNNPETDENSSPPENETPPTETPIQKSNTVQDQQAVPEIDTPESTDNETTIPDPPEPPQVEEEEITDDIIALINATTTSNKRSMNKPVDLTVMLPPTVDSNDLHLLQLQRSPDGFANEPSSPDSFNTNQSVAGSEVAVGDTLSFSETDPLNRTTSIDEVEEDLPHESYYGSYDTCCLNSIALPNSSSIQFVSVDSSPVITSATALAEEFSASDQSSSLPLDNDPQLSELLLEPEDEPACPLKDTNTSPDNIVKDSPTPDSAVTDYITSDNTTTTSAEIQEETKPEEITDEAEVSAIPEEKDLGNHVTEDLQTFEPVVDSQKEPDQKPELPTDNQTSITTSLPSPSTECENTNGIDIAPQDTEEVSTPLSEEISVSALISPLSELTPPVSELTTPVLEIATPVPEVTIPVPEITTPVAEVTIPAPEVTIPVPEVTIPIPEITIPVPEITTPVAEVTIPVPEVTTPVPEEVPPERPKSITLAVSEWLKTQGDDALTPVISSDDNELTQEEEEEEEGDGDDEDEEDDGGDGEKSRRSSDNATVGEGGPNQKNVYGNPWAVPSNKSVTGKRSRLLLTSRRVYQVSGFKGYRVLQSKKTNKSQQDTASQDGNDPRVAPASTSSATTSADPSSKLTALDRKPPNVPTTTSKPTTTNNKPDKTSNQPKDTKKGKNKKLHNYDSGLELSSPENGDKKLDQSAEVAPPEPLNQNNEPSVPVEPSPQIKDTAYLTSCETSPARHTPASIPEELSEEIYNPRNFSKYYQFGVVFDDDASSIKTADLNDLDPISLDLDDPPNAPSLNDALSIYSNEDDDDQGIITPSYYNSLKPSSSVKNDTRVDGQSMFSALPGNKNTTATPIDNPTATSYKYVSTREGIEMMKNDLKNNVITSATNGIHKDLSSCDANKIDLEIGAAFVESLTTLQTKKNINLHGTTSNQIASADQLPSTPLGTPPLTPARVERNNFEENVLKKDGLQQAVPPANKGAPKSSTLYINPMSLAVEMDFESKEVTPNNDNIKGGTKTNLRTHSSDDDDEIPEYVSPEIDYPVFNHLQGTAPAKLIRNRLESVTGTSGGQNIPCAICCVVQ</sequence>
<feature type="compositionally biased region" description="Basic and acidic residues" evidence="1">
    <location>
        <begin position="200"/>
        <end position="209"/>
    </location>
</feature>
<feature type="compositionally biased region" description="Basic and acidic residues" evidence="1">
    <location>
        <begin position="568"/>
        <end position="579"/>
    </location>
</feature>
<feature type="compositionally biased region" description="Polar residues" evidence="1">
    <location>
        <begin position="169"/>
        <end position="180"/>
    </location>
</feature>
<feature type="compositionally biased region" description="Low complexity" evidence="1">
    <location>
        <begin position="606"/>
        <end position="617"/>
    </location>
</feature>
<feature type="compositionally biased region" description="Low complexity" evidence="1">
    <location>
        <begin position="911"/>
        <end position="922"/>
    </location>
</feature>
<feature type="compositionally biased region" description="Polar residues" evidence="1">
    <location>
        <begin position="389"/>
        <end position="403"/>
    </location>
</feature>
<feature type="compositionally biased region" description="Low complexity" evidence="1">
    <location>
        <begin position="117"/>
        <end position="128"/>
    </location>
</feature>
<feature type="non-terminal residue" evidence="2">
    <location>
        <position position="1"/>
    </location>
</feature>
<dbReference type="Proteomes" id="UP000708208">
    <property type="component" value="Unassembled WGS sequence"/>
</dbReference>
<feature type="compositionally biased region" description="Low complexity" evidence="1">
    <location>
        <begin position="239"/>
        <end position="253"/>
    </location>
</feature>
<comment type="caution">
    <text evidence="2">The sequence shown here is derived from an EMBL/GenBank/DDBJ whole genome shotgun (WGS) entry which is preliminary data.</text>
</comment>
<reference evidence="2" key="1">
    <citation type="submission" date="2021-06" db="EMBL/GenBank/DDBJ databases">
        <authorList>
            <person name="Hodson N. C."/>
            <person name="Mongue J. A."/>
            <person name="Jaron S. K."/>
        </authorList>
    </citation>
    <scope>NUCLEOTIDE SEQUENCE</scope>
</reference>
<feature type="compositionally biased region" description="Polar residues" evidence="1">
    <location>
        <begin position="1115"/>
        <end position="1125"/>
    </location>
</feature>
<feature type="compositionally biased region" description="Low complexity" evidence="1">
    <location>
        <begin position="280"/>
        <end position="294"/>
    </location>
</feature>
<feature type="compositionally biased region" description="Acidic residues" evidence="1">
    <location>
        <begin position="69"/>
        <end position="82"/>
    </location>
</feature>
<feature type="compositionally biased region" description="Polar residues" evidence="1">
    <location>
        <begin position="867"/>
        <end position="877"/>
    </location>
</feature>
<dbReference type="EMBL" id="CAJVCH010138278">
    <property type="protein sequence ID" value="CAG7726639.1"/>
    <property type="molecule type" value="Genomic_DNA"/>
</dbReference>
<protein>
    <submittedName>
        <fullName evidence="2">Uncharacterized protein</fullName>
    </submittedName>
</protein>
<name>A0A8J2JYW7_9HEXA</name>
<feature type="compositionally biased region" description="Polar residues" evidence="1">
    <location>
        <begin position="1274"/>
        <end position="1290"/>
    </location>
</feature>
<feature type="compositionally biased region" description="Acidic residues" evidence="1">
    <location>
        <begin position="771"/>
        <end position="797"/>
    </location>
</feature>
<feature type="compositionally biased region" description="Low complexity" evidence="1">
    <location>
        <begin position="883"/>
        <end position="898"/>
    </location>
</feature>
<feature type="compositionally biased region" description="Polar residues" evidence="1">
    <location>
        <begin position="259"/>
        <end position="275"/>
    </location>
</feature>
<accession>A0A8J2JYW7</accession>
<evidence type="ECO:0000313" key="3">
    <source>
        <dbReference type="Proteomes" id="UP000708208"/>
    </source>
</evidence>
<feature type="region of interest" description="Disordered" evidence="1">
    <location>
        <begin position="994"/>
        <end position="1013"/>
    </location>
</feature>